<dbReference type="SUPFAM" id="SSF50341">
    <property type="entry name" value="CheW-like"/>
    <property type="match status" value="3"/>
</dbReference>
<dbReference type="OrthoDB" id="9790406at2"/>
<dbReference type="Proteomes" id="UP000184139">
    <property type="component" value="Unassembled WGS sequence"/>
</dbReference>
<feature type="region of interest" description="Disordered" evidence="1">
    <location>
        <begin position="319"/>
        <end position="339"/>
    </location>
</feature>
<reference evidence="3 4" key="1">
    <citation type="submission" date="2016-11" db="EMBL/GenBank/DDBJ databases">
        <authorList>
            <person name="Jaros S."/>
            <person name="Januszkiewicz K."/>
            <person name="Wedrychowicz H."/>
        </authorList>
    </citation>
    <scope>NUCLEOTIDE SEQUENCE [LARGE SCALE GENOMIC DNA]</scope>
    <source>
        <strain evidence="3 4">DSM 9705</strain>
    </source>
</reference>
<feature type="compositionally biased region" description="Gly residues" evidence="1">
    <location>
        <begin position="319"/>
        <end position="329"/>
    </location>
</feature>
<dbReference type="GO" id="GO:0005829">
    <property type="term" value="C:cytosol"/>
    <property type="evidence" value="ECO:0007669"/>
    <property type="project" value="TreeGrafter"/>
</dbReference>
<dbReference type="AlphaFoldDB" id="A0A1M5WNW3"/>
<evidence type="ECO:0000256" key="1">
    <source>
        <dbReference type="SAM" id="MobiDB-lite"/>
    </source>
</evidence>
<dbReference type="InterPro" id="IPR039315">
    <property type="entry name" value="CheW"/>
</dbReference>
<dbReference type="InterPro" id="IPR002545">
    <property type="entry name" value="CheW-lke_dom"/>
</dbReference>
<gene>
    <name evidence="3" type="ORF">SAMN02745124_02408</name>
</gene>
<evidence type="ECO:0000259" key="2">
    <source>
        <dbReference type="PROSITE" id="PS50851"/>
    </source>
</evidence>
<dbReference type="Gene3D" id="2.40.50.180">
    <property type="entry name" value="CheA-289, Domain 4"/>
    <property type="match status" value="3"/>
</dbReference>
<dbReference type="SMART" id="SM00260">
    <property type="entry name" value="CheW"/>
    <property type="match status" value="3"/>
</dbReference>
<dbReference type="EMBL" id="FQXS01000014">
    <property type="protein sequence ID" value="SHH89181.1"/>
    <property type="molecule type" value="Genomic_DNA"/>
</dbReference>
<accession>A0A1M5WNW3</accession>
<feature type="domain" description="CheW-like" evidence="2">
    <location>
        <begin position="345"/>
        <end position="490"/>
    </location>
</feature>
<proteinExistence type="predicted"/>
<evidence type="ECO:0000313" key="3">
    <source>
        <dbReference type="EMBL" id="SHH89181.1"/>
    </source>
</evidence>
<dbReference type="CDD" id="cd00588">
    <property type="entry name" value="CheW_like"/>
    <property type="match status" value="1"/>
</dbReference>
<name>A0A1M5WNW3_9BACT</name>
<organism evidence="3 4">
    <name type="scientific">Desulfofustis glycolicus DSM 9705</name>
    <dbReference type="NCBI Taxonomy" id="1121409"/>
    <lineage>
        <taxon>Bacteria</taxon>
        <taxon>Pseudomonadati</taxon>
        <taxon>Thermodesulfobacteriota</taxon>
        <taxon>Desulfobulbia</taxon>
        <taxon>Desulfobulbales</taxon>
        <taxon>Desulfocapsaceae</taxon>
        <taxon>Desulfofustis</taxon>
    </lineage>
</organism>
<dbReference type="GO" id="GO:0007165">
    <property type="term" value="P:signal transduction"/>
    <property type="evidence" value="ECO:0007669"/>
    <property type="project" value="InterPro"/>
</dbReference>
<feature type="domain" description="CheW-like" evidence="2">
    <location>
        <begin position="170"/>
        <end position="309"/>
    </location>
</feature>
<dbReference type="Pfam" id="PF01584">
    <property type="entry name" value="CheW"/>
    <property type="match status" value="3"/>
</dbReference>
<feature type="domain" description="CheW-like" evidence="2">
    <location>
        <begin position="4"/>
        <end position="149"/>
    </location>
</feature>
<dbReference type="PROSITE" id="PS50851">
    <property type="entry name" value="CHEW"/>
    <property type="match status" value="3"/>
</dbReference>
<dbReference type="RefSeq" id="WP_073376351.1">
    <property type="nucleotide sequence ID" value="NZ_FQXS01000014.1"/>
</dbReference>
<evidence type="ECO:0000313" key="4">
    <source>
        <dbReference type="Proteomes" id="UP000184139"/>
    </source>
</evidence>
<dbReference type="InterPro" id="IPR036061">
    <property type="entry name" value="CheW-like_dom_sf"/>
</dbReference>
<dbReference type="GO" id="GO:0006935">
    <property type="term" value="P:chemotaxis"/>
    <property type="evidence" value="ECO:0007669"/>
    <property type="project" value="InterPro"/>
</dbReference>
<dbReference type="PANTHER" id="PTHR22617">
    <property type="entry name" value="CHEMOTAXIS SENSOR HISTIDINE KINASE-RELATED"/>
    <property type="match status" value="1"/>
</dbReference>
<dbReference type="STRING" id="1121409.SAMN02745124_02408"/>
<keyword evidence="4" id="KW-1185">Reference proteome</keyword>
<dbReference type="PANTHER" id="PTHR22617:SF23">
    <property type="entry name" value="CHEMOTAXIS PROTEIN CHEW"/>
    <property type="match status" value="1"/>
</dbReference>
<dbReference type="Gene3D" id="2.30.30.40">
    <property type="entry name" value="SH3 Domains"/>
    <property type="match status" value="2"/>
</dbReference>
<protein>
    <submittedName>
        <fullName evidence="3">Purine-binding chemotaxis protein CheW</fullName>
    </submittedName>
</protein>
<sequence>MSQEQLFASFVLDREQDLEIALKAEQVAEATAIQGPIRKLPGSIDFLEGIMHLRNDVIPVINLKKRLGLARSDYDQAAKVAVVALHNQRFGLLFDDIREVFRADTSAITPISKALQTSDRVISSLIKLDEGRRAVELLDLKHLFNEDLADLDQSTTESRQQAQSGPPVTYQRCVVFSCAGQQYGVPVECAQEITFCADIDTMFQTGVIEGALELRGKTVPILNSRSLLTDETETPAMAAEDTRILILSSDDYAIGIIVDEIRDILTIASDQILPFPSGRDENVNGLVTRPNGENIILLDIHRLICDQIDSIKSMAKIGGGTNKETGGGTDEASGTRQHTSHHLITENCYLVFAIGKHYAIELKDVREIIENNGSMRVPGASGYSTGVINLRGEVVPVVNLRSFYHYPQRDGSDTDKLIICSGHGTTVALKVDQIVTIYKQEQYHSTPSLNKQLSDRKDTLDRLIEYLTPDGLKEHVLVVNTHNLIRNHLQAEAGHHTLPEEELNDLS</sequence>